<keyword evidence="4 7" id="KW-0812">Transmembrane</keyword>
<reference evidence="8 9" key="1">
    <citation type="submission" date="2018-03" db="EMBL/GenBank/DDBJ databases">
        <authorList>
            <person name="Keele B.F."/>
        </authorList>
    </citation>
    <scope>NUCLEOTIDE SEQUENCE [LARGE SCALE GENOMIC DNA]</scope>
    <source>
        <strain evidence="8 9">D20</strain>
    </source>
</reference>
<dbReference type="GO" id="GO:0005886">
    <property type="term" value="C:plasma membrane"/>
    <property type="evidence" value="ECO:0007669"/>
    <property type="project" value="UniProtKB-SubCell"/>
</dbReference>
<protein>
    <submittedName>
        <fullName evidence="8">Uncharacterized protein</fullName>
    </submittedName>
</protein>
<dbReference type="OrthoDB" id="5297929at2"/>
<keyword evidence="2" id="KW-0813">Transport</keyword>
<gene>
    <name evidence="8" type="ORF">C8261_00840</name>
</gene>
<comment type="subcellular location">
    <subcellularLocation>
        <location evidence="1">Cell membrane</location>
        <topology evidence="1">Multi-pass membrane protein</topology>
    </subcellularLocation>
</comment>
<feature type="transmembrane region" description="Helical" evidence="7">
    <location>
        <begin position="137"/>
        <end position="159"/>
    </location>
</feature>
<evidence type="ECO:0000256" key="2">
    <source>
        <dbReference type="ARBA" id="ARBA00022448"/>
    </source>
</evidence>
<organism evidence="8 9">
    <name type="scientific">Pseudothauera lacus</name>
    <dbReference type="NCBI Taxonomy" id="2136175"/>
    <lineage>
        <taxon>Bacteria</taxon>
        <taxon>Pseudomonadati</taxon>
        <taxon>Pseudomonadota</taxon>
        <taxon>Betaproteobacteria</taxon>
        <taxon>Rhodocyclales</taxon>
        <taxon>Zoogloeaceae</taxon>
        <taxon>Pseudothauera</taxon>
    </lineage>
</organism>
<evidence type="ECO:0000313" key="8">
    <source>
        <dbReference type="EMBL" id="PTD97999.1"/>
    </source>
</evidence>
<comment type="caution">
    <text evidence="8">The sequence shown here is derived from an EMBL/GenBank/DDBJ whole genome shotgun (WGS) entry which is preliminary data.</text>
</comment>
<evidence type="ECO:0000256" key="4">
    <source>
        <dbReference type="ARBA" id="ARBA00022692"/>
    </source>
</evidence>
<dbReference type="RefSeq" id="WP_107491759.1">
    <property type="nucleotide sequence ID" value="NZ_PZKC01000001.1"/>
</dbReference>
<keyword evidence="5 7" id="KW-1133">Transmembrane helix</keyword>
<sequence>MNLSAALFPLSWHWLAVVLCVLVAAWVVRSAPWARLREGPHLNVMLGFAVGLMLMWSLKAGIKPGLTLHMLGAMAATLALGPQFAIIAMALALTGIMINGTIEWQAWPINLILMAVVPVLIAHRIQRLIERLLPAHFFVFVFVAGFFGAAFTVMLQGLLASAAMAAAGAYEPAYLASDYLPYFLLLGFSEGWISGGTITLMVVYRPEWVMGFDDRRYLGKK</sequence>
<evidence type="ECO:0000256" key="6">
    <source>
        <dbReference type="ARBA" id="ARBA00023136"/>
    </source>
</evidence>
<dbReference type="Pfam" id="PF01891">
    <property type="entry name" value="CbiM"/>
    <property type="match status" value="1"/>
</dbReference>
<name>A0A2T4IJP8_9RHOO</name>
<feature type="transmembrane region" description="Helical" evidence="7">
    <location>
        <begin position="104"/>
        <end position="125"/>
    </location>
</feature>
<proteinExistence type="predicted"/>
<dbReference type="Gene3D" id="1.10.1760.20">
    <property type="match status" value="1"/>
</dbReference>
<keyword evidence="9" id="KW-1185">Reference proteome</keyword>
<reference evidence="8 9" key="2">
    <citation type="submission" date="2018-04" db="EMBL/GenBank/DDBJ databases">
        <title>Thauera lacus sp. nov., isolated from an saline lake in Inner Mongolia, China.</title>
        <authorList>
            <person name="Liang Q.-Y."/>
        </authorList>
    </citation>
    <scope>NUCLEOTIDE SEQUENCE [LARGE SCALE GENOMIC DNA]</scope>
    <source>
        <strain evidence="8 9">D20</strain>
    </source>
</reference>
<dbReference type="GO" id="GO:0000041">
    <property type="term" value="P:transition metal ion transport"/>
    <property type="evidence" value="ECO:0007669"/>
    <property type="project" value="InterPro"/>
</dbReference>
<dbReference type="AlphaFoldDB" id="A0A2T4IJP8"/>
<keyword evidence="3" id="KW-1003">Cell membrane</keyword>
<evidence type="ECO:0000256" key="5">
    <source>
        <dbReference type="ARBA" id="ARBA00022989"/>
    </source>
</evidence>
<feature type="transmembrane region" description="Helical" evidence="7">
    <location>
        <begin position="40"/>
        <end position="58"/>
    </location>
</feature>
<keyword evidence="6 7" id="KW-0472">Membrane</keyword>
<feature type="transmembrane region" description="Helical" evidence="7">
    <location>
        <begin position="70"/>
        <end position="98"/>
    </location>
</feature>
<dbReference type="InterPro" id="IPR002751">
    <property type="entry name" value="CbiM/NikMN"/>
</dbReference>
<dbReference type="Proteomes" id="UP000241193">
    <property type="component" value="Unassembled WGS sequence"/>
</dbReference>
<evidence type="ECO:0000256" key="1">
    <source>
        <dbReference type="ARBA" id="ARBA00004651"/>
    </source>
</evidence>
<feature type="transmembrane region" description="Helical" evidence="7">
    <location>
        <begin position="179"/>
        <end position="204"/>
    </location>
</feature>
<evidence type="ECO:0000256" key="7">
    <source>
        <dbReference type="SAM" id="Phobius"/>
    </source>
</evidence>
<dbReference type="EMBL" id="PZKC01000001">
    <property type="protein sequence ID" value="PTD97999.1"/>
    <property type="molecule type" value="Genomic_DNA"/>
</dbReference>
<accession>A0A2T4IJP8</accession>
<evidence type="ECO:0000256" key="3">
    <source>
        <dbReference type="ARBA" id="ARBA00022475"/>
    </source>
</evidence>
<evidence type="ECO:0000313" key="9">
    <source>
        <dbReference type="Proteomes" id="UP000241193"/>
    </source>
</evidence>